<comment type="caution">
    <text evidence="1">The sequence shown here is derived from an EMBL/GenBank/DDBJ whole genome shotgun (WGS) entry which is preliminary data.</text>
</comment>
<evidence type="ECO:0000313" key="1">
    <source>
        <dbReference type="EMBL" id="MEH0098011.1"/>
    </source>
</evidence>
<dbReference type="RefSeq" id="WP_334252435.1">
    <property type="nucleotide sequence ID" value="NZ_JBAKBE010000011.1"/>
</dbReference>
<proteinExistence type="predicted"/>
<gene>
    <name evidence="1" type="ORF">V6L76_17245</name>
</gene>
<accession>A0ABU7ZSL1</accession>
<sequence length="98" mass="10361">MSVLILERTTASGTVIERLTCVPGAEGIVAHNRLRNEAGGAAGKPVWCWDVFPPKNVLAADFTGAIIVQPTWQATQAAIDAFKAAPTAQPEDVLTFAE</sequence>
<protein>
    <submittedName>
        <fullName evidence="1">Uncharacterized protein</fullName>
    </submittedName>
</protein>
<reference evidence="1 2" key="1">
    <citation type="submission" date="2024-02" db="EMBL/GenBank/DDBJ databases">
        <title>A new putative Pannonibacter species isolated from two cases of bloodstream infections in paediatric patients.</title>
        <authorList>
            <person name="Castellana S."/>
            <person name="De Laurentiis V."/>
            <person name="Grassi M."/>
            <person name="De Leonardis F."/>
            <person name="Mosca A."/>
            <person name="De Carlo C."/>
            <person name="Sparapano E."/>
            <person name="Ronga L."/>
            <person name="Santacroce L."/>
            <person name="Chironna M."/>
            <person name="De Robertis A."/>
            <person name="Bianco A."/>
            <person name="Del Sambro L."/>
            <person name="Capozzi L."/>
            <person name="Parisi A."/>
        </authorList>
    </citation>
    <scope>NUCLEOTIDE SEQUENCE [LARGE SCALE GENOMIC DNA]</scope>
    <source>
        <strain evidence="1 2">Pt2</strain>
    </source>
</reference>
<name>A0ABU7ZSL1_9HYPH</name>
<organism evidence="1 2">
    <name type="scientific">Pannonibacter anstelovis</name>
    <dbReference type="NCBI Taxonomy" id="3121537"/>
    <lineage>
        <taxon>Bacteria</taxon>
        <taxon>Pseudomonadati</taxon>
        <taxon>Pseudomonadota</taxon>
        <taxon>Alphaproteobacteria</taxon>
        <taxon>Hyphomicrobiales</taxon>
        <taxon>Stappiaceae</taxon>
        <taxon>Pannonibacter</taxon>
    </lineage>
</organism>
<dbReference type="EMBL" id="JBAKBE010000011">
    <property type="protein sequence ID" value="MEH0098011.1"/>
    <property type="molecule type" value="Genomic_DNA"/>
</dbReference>
<evidence type="ECO:0000313" key="2">
    <source>
        <dbReference type="Proteomes" id="UP001380822"/>
    </source>
</evidence>
<dbReference type="Proteomes" id="UP001380822">
    <property type="component" value="Unassembled WGS sequence"/>
</dbReference>
<keyword evidence="2" id="KW-1185">Reference proteome</keyword>